<reference evidence="2 3" key="1">
    <citation type="journal article" date="2013" name="PLoS ONE">
        <title>Assembly-driven community genomics of a hypersaline microbial ecosystem.</title>
        <authorList>
            <person name="Podell S."/>
            <person name="Ugalde J.A."/>
            <person name="Narasingarao P."/>
            <person name="Banfield J.F."/>
            <person name="Heidelberg K.B."/>
            <person name="Allen E.E."/>
        </authorList>
    </citation>
    <scope>NUCLEOTIDE SEQUENCE [LARGE SCALE GENOMIC DNA]</scope>
    <source>
        <strain evidence="3">J07HQW2</strain>
    </source>
</reference>
<proteinExistence type="predicted"/>
<organism evidence="2 3">
    <name type="scientific">Haloquadratum walsbyi J07HQW2</name>
    <dbReference type="NCBI Taxonomy" id="1238425"/>
    <lineage>
        <taxon>Archaea</taxon>
        <taxon>Methanobacteriati</taxon>
        <taxon>Methanobacteriota</taxon>
        <taxon>Stenosarchaea group</taxon>
        <taxon>Halobacteria</taxon>
        <taxon>Halobacteriales</taxon>
        <taxon>Haloferacaceae</taxon>
        <taxon>Haloquadratum</taxon>
    </lineage>
</organism>
<accession>U1PNQ2</accession>
<dbReference type="RefSeq" id="WP_021053370.1">
    <property type="nucleotide sequence ID" value="NZ_KE356561.1"/>
</dbReference>
<dbReference type="Proteomes" id="UP000030710">
    <property type="component" value="Unassembled WGS sequence"/>
</dbReference>
<evidence type="ECO:0000313" key="3">
    <source>
        <dbReference type="Proteomes" id="UP000030710"/>
    </source>
</evidence>
<evidence type="ECO:0000313" key="2">
    <source>
        <dbReference type="EMBL" id="ERG93876.1"/>
    </source>
</evidence>
<gene>
    <name evidence="2" type="ORF">J07HQW2_00310</name>
</gene>
<dbReference type="EMBL" id="KE356561">
    <property type="protein sequence ID" value="ERG93876.1"/>
    <property type="molecule type" value="Genomic_DNA"/>
</dbReference>
<dbReference type="AlphaFoldDB" id="U1PNQ2"/>
<sequence length="81" mass="8391">MVREDGTILNGHKRVAAVRVAGLDSHAVEVVSVSDELLALAHPQRAAGGEDEADGNSADDPEEQSPCMQGRTDASVPAILS</sequence>
<feature type="compositionally biased region" description="Acidic residues" evidence="1">
    <location>
        <begin position="49"/>
        <end position="63"/>
    </location>
</feature>
<evidence type="ECO:0000256" key="1">
    <source>
        <dbReference type="SAM" id="MobiDB-lite"/>
    </source>
</evidence>
<name>U1PNQ2_9EURY</name>
<feature type="region of interest" description="Disordered" evidence="1">
    <location>
        <begin position="43"/>
        <end position="81"/>
    </location>
</feature>
<dbReference type="eggNOG" id="arCOG01875">
    <property type="taxonomic scope" value="Archaea"/>
</dbReference>
<protein>
    <submittedName>
        <fullName evidence="2">Uncharacterized protein</fullName>
    </submittedName>
</protein>
<dbReference type="HOGENOM" id="CLU_2565662_0_0_2"/>